<protein>
    <submittedName>
        <fullName evidence="2">Uncharacterized protein</fullName>
    </submittedName>
</protein>
<dbReference type="Proteomes" id="UP000775872">
    <property type="component" value="Unassembled WGS sequence"/>
</dbReference>
<accession>A0A9N9Z4M8</accession>
<reference evidence="2" key="1">
    <citation type="submission" date="2021-10" db="EMBL/GenBank/DDBJ databases">
        <authorList>
            <person name="Piombo E."/>
        </authorList>
    </citation>
    <scope>NUCLEOTIDE SEQUENCE</scope>
</reference>
<dbReference type="EMBL" id="CABFOC020000035">
    <property type="protein sequence ID" value="CAH0048987.1"/>
    <property type="molecule type" value="Genomic_DNA"/>
</dbReference>
<feature type="compositionally biased region" description="Acidic residues" evidence="1">
    <location>
        <begin position="170"/>
        <end position="188"/>
    </location>
</feature>
<organism evidence="2 3">
    <name type="scientific">Clonostachys solani</name>
    <dbReference type="NCBI Taxonomy" id="160281"/>
    <lineage>
        <taxon>Eukaryota</taxon>
        <taxon>Fungi</taxon>
        <taxon>Dikarya</taxon>
        <taxon>Ascomycota</taxon>
        <taxon>Pezizomycotina</taxon>
        <taxon>Sordariomycetes</taxon>
        <taxon>Hypocreomycetidae</taxon>
        <taxon>Hypocreales</taxon>
        <taxon>Bionectriaceae</taxon>
        <taxon>Clonostachys</taxon>
    </lineage>
</organism>
<gene>
    <name evidence="2" type="ORF">CSOL1703_00000937</name>
</gene>
<keyword evidence="3" id="KW-1185">Reference proteome</keyword>
<evidence type="ECO:0000313" key="3">
    <source>
        <dbReference type="Proteomes" id="UP000775872"/>
    </source>
</evidence>
<feature type="compositionally biased region" description="Low complexity" evidence="1">
    <location>
        <begin position="160"/>
        <end position="169"/>
    </location>
</feature>
<feature type="compositionally biased region" description="Basic and acidic residues" evidence="1">
    <location>
        <begin position="89"/>
        <end position="110"/>
    </location>
</feature>
<evidence type="ECO:0000256" key="1">
    <source>
        <dbReference type="SAM" id="MobiDB-lite"/>
    </source>
</evidence>
<proteinExistence type="predicted"/>
<comment type="caution">
    <text evidence="2">The sequence shown here is derived from an EMBL/GenBank/DDBJ whole genome shotgun (WGS) entry which is preliminary data.</text>
</comment>
<feature type="region of interest" description="Disordered" evidence="1">
    <location>
        <begin position="56"/>
        <end position="188"/>
    </location>
</feature>
<sequence length="188" mass="20756">MPPEPDWLKYTGCTSFREFAFIAARNNAIMRAIHLSRATKVHEEQMKRAFARLNEAKAATKRPKDTTRSINNDGNSDLLYDADDECEEKIDVLESGDKEGDETDAIKEGSDEVVPGAEYGTEAESQRDSSKPTPGSENLVESEEQEIHDIGGRGPFALHSSNPNNSTPSDNEDGDNEGYEAGEDEEEE</sequence>
<dbReference type="AlphaFoldDB" id="A0A9N9Z4M8"/>
<evidence type="ECO:0000313" key="2">
    <source>
        <dbReference type="EMBL" id="CAH0048987.1"/>
    </source>
</evidence>
<name>A0A9N9Z4M8_9HYPO</name>